<dbReference type="GO" id="GO:0005730">
    <property type="term" value="C:nucleolus"/>
    <property type="evidence" value="ECO:0007669"/>
    <property type="project" value="TreeGrafter"/>
</dbReference>
<dbReference type="GO" id="GO:0071028">
    <property type="term" value="P:nuclear mRNA surveillance"/>
    <property type="evidence" value="ECO:0007669"/>
    <property type="project" value="TreeGrafter"/>
</dbReference>
<dbReference type="GO" id="GO:0016075">
    <property type="term" value="P:rRNA catabolic process"/>
    <property type="evidence" value="ECO:0007669"/>
    <property type="project" value="TreeGrafter"/>
</dbReference>
<dbReference type="SUPFAM" id="SSF54211">
    <property type="entry name" value="Ribosomal protein S5 domain 2-like"/>
    <property type="match status" value="1"/>
</dbReference>
<evidence type="ECO:0000313" key="8">
    <source>
        <dbReference type="Proteomes" id="UP000050795"/>
    </source>
</evidence>
<evidence type="ECO:0000256" key="5">
    <source>
        <dbReference type="ARBA" id="ARBA00023242"/>
    </source>
</evidence>
<name>A0AA85IP42_TRIRE</name>
<keyword evidence="8" id="KW-1185">Reference proteome</keyword>
<proteinExistence type="inferred from homology"/>
<dbReference type="GO" id="GO:0071051">
    <property type="term" value="P:poly(A)-dependent snoRNA 3'-end processing"/>
    <property type="evidence" value="ECO:0007669"/>
    <property type="project" value="TreeGrafter"/>
</dbReference>
<keyword evidence="5" id="KW-0539">Nucleus</keyword>
<accession>A0AA85IP42</accession>
<dbReference type="GO" id="GO:0000176">
    <property type="term" value="C:nuclear exosome (RNase complex)"/>
    <property type="evidence" value="ECO:0007669"/>
    <property type="project" value="TreeGrafter"/>
</dbReference>
<sequence>MLNDSVNLFIETNTDCNATGSATWDCAGHHVTFSMYGPEEAKITDELTHRATVDVTVTPRAGLRTSKEAELEVYLNSLIERLIDVKDFPRCKFIGRLYIVSGQTNDCRTVAAAINAISLSLLVSHIPLRATIAAICHTIQNTMITFAIDVTHPKLFMKKQKTAYSNEPSIFSIYTGQQCQIVGIGGVDKTSDNCDEHPPPVGIPVEKLLQVIQMPTSLHNNNNNNSDESSKKTSYGGDCGGGDPGDGNNIYKQTLNVLDAMVSQIISSSHIY</sequence>
<dbReference type="Gene3D" id="3.30.230.70">
    <property type="entry name" value="GHMP Kinase, N-terminal domain"/>
    <property type="match status" value="1"/>
</dbReference>
<evidence type="ECO:0000256" key="6">
    <source>
        <dbReference type="SAM" id="MobiDB-lite"/>
    </source>
</evidence>
<dbReference type="Proteomes" id="UP000050795">
    <property type="component" value="Unassembled WGS sequence"/>
</dbReference>
<dbReference type="AlphaFoldDB" id="A0AA85IP42"/>
<dbReference type="WBParaSite" id="TREG1_111840.1">
    <property type="protein sequence ID" value="TREG1_111840.1"/>
    <property type="gene ID" value="TREG1_111840"/>
</dbReference>
<evidence type="ECO:0000256" key="2">
    <source>
        <dbReference type="ARBA" id="ARBA00006678"/>
    </source>
</evidence>
<dbReference type="GO" id="GO:0000177">
    <property type="term" value="C:cytoplasmic exosome (RNase complex)"/>
    <property type="evidence" value="ECO:0007669"/>
    <property type="project" value="TreeGrafter"/>
</dbReference>
<comment type="similarity">
    <text evidence="2">Belongs to the RNase PH family.</text>
</comment>
<evidence type="ECO:0000256" key="1">
    <source>
        <dbReference type="ARBA" id="ARBA00004123"/>
    </source>
</evidence>
<evidence type="ECO:0000256" key="3">
    <source>
        <dbReference type="ARBA" id="ARBA00022552"/>
    </source>
</evidence>
<evidence type="ECO:0000259" key="7">
    <source>
        <dbReference type="Pfam" id="PF01138"/>
    </source>
</evidence>
<dbReference type="GO" id="GO:0034475">
    <property type="term" value="P:U4 snRNA 3'-end processing"/>
    <property type="evidence" value="ECO:0007669"/>
    <property type="project" value="TreeGrafter"/>
</dbReference>
<dbReference type="GO" id="GO:0003723">
    <property type="term" value="F:RNA binding"/>
    <property type="evidence" value="ECO:0007669"/>
    <property type="project" value="TreeGrafter"/>
</dbReference>
<dbReference type="Pfam" id="PF01138">
    <property type="entry name" value="RNase_PH"/>
    <property type="match status" value="1"/>
</dbReference>
<evidence type="ECO:0000256" key="4">
    <source>
        <dbReference type="ARBA" id="ARBA00022835"/>
    </source>
</evidence>
<reference evidence="8" key="1">
    <citation type="submission" date="2022-06" db="EMBL/GenBank/DDBJ databases">
        <authorList>
            <person name="Berger JAMES D."/>
            <person name="Berger JAMES D."/>
        </authorList>
    </citation>
    <scope>NUCLEOTIDE SEQUENCE [LARGE SCALE GENOMIC DNA]</scope>
</reference>
<reference evidence="9" key="2">
    <citation type="submission" date="2023-11" db="UniProtKB">
        <authorList>
            <consortium name="WormBaseParasite"/>
        </authorList>
    </citation>
    <scope>IDENTIFICATION</scope>
</reference>
<dbReference type="GO" id="GO:0006364">
    <property type="term" value="P:rRNA processing"/>
    <property type="evidence" value="ECO:0007669"/>
    <property type="project" value="UniProtKB-KW"/>
</dbReference>
<dbReference type="InterPro" id="IPR050080">
    <property type="entry name" value="RNase_PH"/>
</dbReference>
<feature type="domain" description="Exoribonuclease phosphorolytic" evidence="7">
    <location>
        <begin position="7"/>
        <end position="127"/>
    </location>
</feature>
<dbReference type="PANTHER" id="PTHR11953">
    <property type="entry name" value="EXOSOME COMPLEX COMPONENT"/>
    <property type="match status" value="1"/>
</dbReference>
<protein>
    <recommendedName>
        <fullName evidence="7">Exoribonuclease phosphorolytic domain-containing protein</fullName>
    </recommendedName>
</protein>
<dbReference type="PANTHER" id="PTHR11953:SF1">
    <property type="entry name" value="EXOSOME COMPLEX COMPONENT RRP46"/>
    <property type="match status" value="1"/>
</dbReference>
<keyword evidence="4" id="KW-0271">Exosome</keyword>
<comment type="subcellular location">
    <subcellularLocation>
        <location evidence="1">Nucleus</location>
    </subcellularLocation>
</comment>
<evidence type="ECO:0000313" key="9">
    <source>
        <dbReference type="WBParaSite" id="TREG1_111840.1"/>
    </source>
</evidence>
<dbReference type="InterPro" id="IPR001247">
    <property type="entry name" value="ExoRNase_PH_dom1"/>
</dbReference>
<organism evidence="8 9">
    <name type="scientific">Trichobilharzia regenti</name>
    <name type="common">Nasal bird schistosome</name>
    <dbReference type="NCBI Taxonomy" id="157069"/>
    <lineage>
        <taxon>Eukaryota</taxon>
        <taxon>Metazoa</taxon>
        <taxon>Spiralia</taxon>
        <taxon>Lophotrochozoa</taxon>
        <taxon>Platyhelminthes</taxon>
        <taxon>Trematoda</taxon>
        <taxon>Digenea</taxon>
        <taxon>Strigeidida</taxon>
        <taxon>Schistosomatoidea</taxon>
        <taxon>Schistosomatidae</taxon>
        <taxon>Trichobilharzia</taxon>
    </lineage>
</organism>
<keyword evidence="3" id="KW-0698">rRNA processing</keyword>
<feature type="region of interest" description="Disordered" evidence="6">
    <location>
        <begin position="217"/>
        <end position="241"/>
    </location>
</feature>
<dbReference type="InterPro" id="IPR027408">
    <property type="entry name" value="PNPase/RNase_PH_dom_sf"/>
</dbReference>
<dbReference type="InterPro" id="IPR020568">
    <property type="entry name" value="Ribosomal_Su5_D2-typ_SF"/>
</dbReference>